<organism evidence="1 2">
    <name type="scientific">Stylosanthes scabra</name>
    <dbReference type="NCBI Taxonomy" id="79078"/>
    <lineage>
        <taxon>Eukaryota</taxon>
        <taxon>Viridiplantae</taxon>
        <taxon>Streptophyta</taxon>
        <taxon>Embryophyta</taxon>
        <taxon>Tracheophyta</taxon>
        <taxon>Spermatophyta</taxon>
        <taxon>Magnoliopsida</taxon>
        <taxon>eudicotyledons</taxon>
        <taxon>Gunneridae</taxon>
        <taxon>Pentapetalae</taxon>
        <taxon>rosids</taxon>
        <taxon>fabids</taxon>
        <taxon>Fabales</taxon>
        <taxon>Fabaceae</taxon>
        <taxon>Papilionoideae</taxon>
        <taxon>50 kb inversion clade</taxon>
        <taxon>dalbergioids sensu lato</taxon>
        <taxon>Dalbergieae</taxon>
        <taxon>Pterocarpus clade</taxon>
        <taxon>Stylosanthes</taxon>
    </lineage>
</organism>
<accession>A0ABU6VCM5</accession>
<evidence type="ECO:0000313" key="2">
    <source>
        <dbReference type="Proteomes" id="UP001341840"/>
    </source>
</evidence>
<dbReference type="Proteomes" id="UP001341840">
    <property type="component" value="Unassembled WGS sequence"/>
</dbReference>
<proteinExistence type="predicted"/>
<keyword evidence="2" id="KW-1185">Reference proteome</keyword>
<sequence>MTQPGTLTPTLTSPRRCHLLCVVTVLSLPVTSLCPTLVPFPLCVTCVVMCVAASSQQPSDDRRPFLPPSPSSVQIPNLGKLTAGIHITHRRPPEEPAIFHSSSSRCLRSLLRSAVRSASRPRRPLQPLTALAAQPRRCQLAALFSPGPPSHPVPLPQAHCR</sequence>
<gene>
    <name evidence="1" type="ORF">PIB30_026302</name>
</gene>
<evidence type="ECO:0000313" key="1">
    <source>
        <dbReference type="EMBL" id="MED6169988.1"/>
    </source>
</evidence>
<name>A0ABU6VCM5_9FABA</name>
<comment type="caution">
    <text evidence="1">The sequence shown here is derived from an EMBL/GenBank/DDBJ whole genome shotgun (WGS) entry which is preliminary data.</text>
</comment>
<protein>
    <submittedName>
        <fullName evidence="1">Uncharacterized protein</fullName>
    </submittedName>
</protein>
<dbReference type="EMBL" id="JASCZI010151133">
    <property type="protein sequence ID" value="MED6169988.1"/>
    <property type="molecule type" value="Genomic_DNA"/>
</dbReference>
<reference evidence="1 2" key="1">
    <citation type="journal article" date="2023" name="Plants (Basel)">
        <title>Bridging the Gap: Combining Genomics and Transcriptomics Approaches to Understand Stylosanthes scabra, an Orphan Legume from the Brazilian Caatinga.</title>
        <authorList>
            <person name="Ferreira-Neto J.R.C."/>
            <person name="da Silva M.D."/>
            <person name="Binneck E."/>
            <person name="de Melo N.F."/>
            <person name="da Silva R.H."/>
            <person name="de Melo A.L.T.M."/>
            <person name="Pandolfi V."/>
            <person name="Bustamante F.O."/>
            <person name="Brasileiro-Vidal A.C."/>
            <person name="Benko-Iseppon A.M."/>
        </authorList>
    </citation>
    <scope>NUCLEOTIDE SEQUENCE [LARGE SCALE GENOMIC DNA]</scope>
    <source>
        <tissue evidence="1">Leaves</tissue>
    </source>
</reference>